<protein>
    <submittedName>
        <fullName evidence="2">Uncharacterized protein</fullName>
    </submittedName>
</protein>
<feature type="compositionally biased region" description="Polar residues" evidence="1">
    <location>
        <begin position="73"/>
        <end position="91"/>
    </location>
</feature>
<name>A0A0C2JEE2_9ACTN</name>
<comment type="caution">
    <text evidence="2">The sequence shown here is derived from an EMBL/GenBank/DDBJ whole genome shotgun (WGS) entry which is preliminary data.</text>
</comment>
<gene>
    <name evidence="2" type="ORF">LP52_05480</name>
</gene>
<sequence length="91" mass="9813">MDVSSQGRRQASLESAQIVQLHQLDFLAQGPVQERGAVPDSPEAHDLAEAFEVDRQQGGVVVLDAVMTDNRSRSSAGPTFWISCSGSSRSR</sequence>
<dbReference type="AlphaFoldDB" id="A0A0C2JEE2"/>
<feature type="region of interest" description="Disordered" evidence="1">
    <location>
        <begin position="71"/>
        <end position="91"/>
    </location>
</feature>
<evidence type="ECO:0000256" key="1">
    <source>
        <dbReference type="SAM" id="MobiDB-lite"/>
    </source>
</evidence>
<evidence type="ECO:0000313" key="2">
    <source>
        <dbReference type="EMBL" id="KIH99696.1"/>
    </source>
</evidence>
<dbReference type="EMBL" id="JROO01000009">
    <property type="protein sequence ID" value="KIH99696.1"/>
    <property type="molecule type" value="Genomic_DNA"/>
</dbReference>
<proteinExistence type="predicted"/>
<reference evidence="3" key="1">
    <citation type="journal article" date="2015" name="Chem. Biol.">
        <title>Structure, bioactivity, and resistance mechanism of streptomonomicin, an unusual lasso Peptide from an understudied halophilic actinomycete.</title>
        <authorList>
            <person name="Metelev M."/>
            <person name="Tietz J.I."/>
            <person name="Melby J.O."/>
            <person name="Blair P.M."/>
            <person name="Zhu L."/>
            <person name="Livnat I."/>
            <person name="Severinov K."/>
            <person name="Mitchell D.A."/>
        </authorList>
    </citation>
    <scope>NUCLEOTIDE SEQUENCE [LARGE SCALE GENOMIC DNA]</scope>
    <source>
        <strain evidence="3">YIM 90003</strain>
    </source>
</reference>
<organism evidence="2 3">
    <name type="scientific">Streptomonospora alba</name>
    <dbReference type="NCBI Taxonomy" id="183763"/>
    <lineage>
        <taxon>Bacteria</taxon>
        <taxon>Bacillati</taxon>
        <taxon>Actinomycetota</taxon>
        <taxon>Actinomycetes</taxon>
        <taxon>Streptosporangiales</taxon>
        <taxon>Nocardiopsidaceae</taxon>
        <taxon>Streptomonospora</taxon>
    </lineage>
</organism>
<accession>A0A0C2JEE2</accession>
<keyword evidence="3" id="KW-1185">Reference proteome</keyword>
<evidence type="ECO:0000313" key="3">
    <source>
        <dbReference type="Proteomes" id="UP000031675"/>
    </source>
</evidence>
<dbReference type="Proteomes" id="UP000031675">
    <property type="component" value="Unassembled WGS sequence"/>
</dbReference>